<gene>
    <name evidence="2" type="ORF">SPPG_01220</name>
</gene>
<dbReference type="EMBL" id="KQ257451">
    <property type="protein sequence ID" value="KND03764.1"/>
    <property type="molecule type" value="Genomic_DNA"/>
</dbReference>
<name>A0A0L0HSD6_SPIPD</name>
<evidence type="ECO:0000313" key="3">
    <source>
        <dbReference type="Proteomes" id="UP000053201"/>
    </source>
</evidence>
<evidence type="ECO:0000313" key="2">
    <source>
        <dbReference type="EMBL" id="KND03764.1"/>
    </source>
</evidence>
<dbReference type="GeneID" id="27684901"/>
<feature type="compositionally biased region" description="Basic and acidic residues" evidence="1">
    <location>
        <begin position="12"/>
        <end position="23"/>
    </location>
</feature>
<dbReference type="OMA" id="VRCDHEN"/>
<dbReference type="RefSeq" id="XP_016611803.1">
    <property type="nucleotide sequence ID" value="XM_016749548.1"/>
</dbReference>
<accession>A0A0L0HSD6</accession>
<protein>
    <submittedName>
        <fullName evidence="2">Uncharacterized protein</fullName>
    </submittedName>
</protein>
<dbReference type="AlphaFoldDB" id="A0A0L0HSD6"/>
<dbReference type="Proteomes" id="UP000053201">
    <property type="component" value="Unassembled WGS sequence"/>
</dbReference>
<dbReference type="OrthoDB" id="2159801at2759"/>
<dbReference type="InParanoid" id="A0A0L0HSD6"/>
<keyword evidence="3" id="KW-1185">Reference proteome</keyword>
<reference evidence="2 3" key="1">
    <citation type="submission" date="2009-08" db="EMBL/GenBank/DDBJ databases">
        <title>The Genome Sequence of Spizellomyces punctatus strain DAOM BR117.</title>
        <authorList>
            <consortium name="The Broad Institute Genome Sequencing Platform"/>
            <person name="Russ C."/>
            <person name="Cuomo C."/>
            <person name="Shea T."/>
            <person name="Young S.K."/>
            <person name="Zeng Q."/>
            <person name="Koehrsen M."/>
            <person name="Haas B."/>
            <person name="Borodovsky M."/>
            <person name="Guigo R."/>
            <person name="Alvarado L."/>
            <person name="Berlin A."/>
            <person name="Bochicchio J."/>
            <person name="Borenstein D."/>
            <person name="Chapman S."/>
            <person name="Chen Z."/>
            <person name="Engels R."/>
            <person name="Freedman E."/>
            <person name="Gellesch M."/>
            <person name="Goldberg J."/>
            <person name="Griggs A."/>
            <person name="Gujja S."/>
            <person name="Heiman D."/>
            <person name="Hepburn T."/>
            <person name="Howarth C."/>
            <person name="Jen D."/>
            <person name="Larson L."/>
            <person name="Lewis B."/>
            <person name="Mehta T."/>
            <person name="Park D."/>
            <person name="Pearson M."/>
            <person name="Roberts A."/>
            <person name="Saif S."/>
            <person name="Shenoy N."/>
            <person name="Sisk P."/>
            <person name="Stolte C."/>
            <person name="Sykes S."/>
            <person name="Thomson T."/>
            <person name="Walk T."/>
            <person name="White J."/>
            <person name="Yandava C."/>
            <person name="Burger G."/>
            <person name="Gray M.W."/>
            <person name="Holland P.W.H."/>
            <person name="King N."/>
            <person name="Lang F.B.F."/>
            <person name="Roger A.J."/>
            <person name="Ruiz-Trillo I."/>
            <person name="Lander E."/>
            <person name="Nusbaum C."/>
        </authorList>
    </citation>
    <scope>NUCLEOTIDE SEQUENCE [LARGE SCALE GENOMIC DNA]</scope>
    <source>
        <strain evidence="2 3">DAOM BR117</strain>
    </source>
</reference>
<organism evidence="2 3">
    <name type="scientific">Spizellomyces punctatus (strain DAOM BR117)</name>
    <dbReference type="NCBI Taxonomy" id="645134"/>
    <lineage>
        <taxon>Eukaryota</taxon>
        <taxon>Fungi</taxon>
        <taxon>Fungi incertae sedis</taxon>
        <taxon>Chytridiomycota</taxon>
        <taxon>Chytridiomycota incertae sedis</taxon>
        <taxon>Chytridiomycetes</taxon>
        <taxon>Spizellomycetales</taxon>
        <taxon>Spizellomycetaceae</taxon>
        <taxon>Spizellomyces</taxon>
    </lineage>
</organism>
<proteinExistence type="predicted"/>
<dbReference type="VEuPathDB" id="FungiDB:SPPG_01220"/>
<sequence>MAAGFLRPSPGEAEKLKQEEQKKQKVQRLQQIREQEKRIAAERRRRYRAAAGTEWGDTIDQLEEKWALQRDALLGSLTDLERRHVRAAGTAHHDASSFLMAERKALEHLRATAAARQEQEMQRGAEARIERDHETTARLAPTIRKRAILEQTRKKENERAVQLAQLYRERKAASAPDVEIPSMPVPRTLLSSRTFESFDKTCLHRDFAATRCDPTARRTDAWTQADKVVKMRIENEVFHRDREHLLKQKAAERYKEAVRGIHMEERKKSLLKALDVLYDQDRKRKSRATVSDINHPNIYAMETRFSELFDLDT</sequence>
<evidence type="ECO:0000256" key="1">
    <source>
        <dbReference type="SAM" id="MobiDB-lite"/>
    </source>
</evidence>
<feature type="region of interest" description="Disordered" evidence="1">
    <location>
        <begin position="1"/>
        <end position="31"/>
    </location>
</feature>
<dbReference type="STRING" id="645134.A0A0L0HSD6"/>